<dbReference type="AlphaFoldDB" id="A0A9N9EH70"/>
<keyword evidence="1" id="KW-0175">Coiled coil</keyword>
<feature type="coiled-coil region" evidence="1">
    <location>
        <begin position="35"/>
        <end position="112"/>
    </location>
</feature>
<name>A0A9N9EH70_9GLOM</name>
<dbReference type="EMBL" id="CAJVQA010008975">
    <property type="protein sequence ID" value="CAG8679513.1"/>
    <property type="molecule type" value="Genomic_DNA"/>
</dbReference>
<keyword evidence="3" id="KW-1185">Reference proteome</keyword>
<comment type="caution">
    <text evidence="2">The sequence shown here is derived from an EMBL/GenBank/DDBJ whole genome shotgun (WGS) entry which is preliminary data.</text>
</comment>
<reference evidence="2" key="1">
    <citation type="submission" date="2021-06" db="EMBL/GenBank/DDBJ databases">
        <authorList>
            <person name="Kallberg Y."/>
            <person name="Tangrot J."/>
            <person name="Rosling A."/>
        </authorList>
    </citation>
    <scope>NUCLEOTIDE SEQUENCE</scope>
    <source>
        <strain evidence="2">FL966</strain>
    </source>
</reference>
<organism evidence="2 3">
    <name type="scientific">Cetraspora pellucida</name>
    <dbReference type="NCBI Taxonomy" id="1433469"/>
    <lineage>
        <taxon>Eukaryota</taxon>
        <taxon>Fungi</taxon>
        <taxon>Fungi incertae sedis</taxon>
        <taxon>Mucoromycota</taxon>
        <taxon>Glomeromycotina</taxon>
        <taxon>Glomeromycetes</taxon>
        <taxon>Diversisporales</taxon>
        <taxon>Gigasporaceae</taxon>
        <taxon>Cetraspora</taxon>
    </lineage>
</organism>
<protein>
    <submittedName>
        <fullName evidence="2">3597_t:CDS:1</fullName>
    </submittedName>
</protein>
<evidence type="ECO:0000313" key="2">
    <source>
        <dbReference type="EMBL" id="CAG8679513.1"/>
    </source>
</evidence>
<sequence length="148" mass="17079">MIEIKIIKEIINFLNRIILYLYKIAEASAKIEVILKQKDDELRNQKKLYDDLLKTLNDIGPIVEKAVREALQNLNIDNDLKEINEALKKIDNKDLKKLINEKTEEIKAKLDDFQILTPIEADDIASTLEQLANEYQSNLDTTGNRSNP</sequence>
<accession>A0A9N9EH70</accession>
<evidence type="ECO:0000313" key="3">
    <source>
        <dbReference type="Proteomes" id="UP000789759"/>
    </source>
</evidence>
<dbReference type="Proteomes" id="UP000789759">
    <property type="component" value="Unassembled WGS sequence"/>
</dbReference>
<proteinExistence type="predicted"/>
<evidence type="ECO:0000256" key="1">
    <source>
        <dbReference type="SAM" id="Coils"/>
    </source>
</evidence>
<gene>
    <name evidence="2" type="ORF">CPELLU_LOCUS10704</name>
</gene>